<dbReference type="AlphaFoldDB" id="A0A1N6MAM2"/>
<protein>
    <submittedName>
        <fullName evidence="1">Uncharacterized protein</fullName>
    </submittedName>
</protein>
<sequence length="73" mass="8284">MTYQNNKAPYWGFLLSISCCVCLSNTDICNTCWMRPISGGTVSTAWDFYNDNWDDLKDALAGIPILERATLER</sequence>
<accession>A0A1N6MAM2</accession>
<proteinExistence type="predicted"/>
<name>A0A1N6MAM2_9VIBR</name>
<evidence type="ECO:0000313" key="1">
    <source>
        <dbReference type="EMBL" id="SIO96416.1"/>
    </source>
</evidence>
<dbReference type="PROSITE" id="PS51257">
    <property type="entry name" value="PROKAR_LIPOPROTEIN"/>
    <property type="match status" value="1"/>
</dbReference>
<evidence type="ECO:0000313" key="2">
    <source>
        <dbReference type="Proteomes" id="UP000184774"/>
    </source>
</evidence>
<dbReference type="EMBL" id="FSSB01000030">
    <property type="protein sequence ID" value="SIO96416.1"/>
    <property type="molecule type" value="Genomic_DNA"/>
</dbReference>
<dbReference type="Proteomes" id="UP000184774">
    <property type="component" value="Unassembled WGS sequence"/>
</dbReference>
<reference evidence="1 2" key="1">
    <citation type="submission" date="2016-12" db="EMBL/GenBank/DDBJ databases">
        <authorList>
            <person name="Song W.-J."/>
            <person name="Kurnit D.M."/>
        </authorList>
    </citation>
    <scope>NUCLEOTIDE SEQUENCE [LARGE SCALE GENOMIC DNA]</scope>
    <source>
        <strain evidence="1 2">CECT 9026</strain>
    </source>
</reference>
<organism evidence="1 2">
    <name type="scientific">Vibrio spartinae</name>
    <dbReference type="NCBI Taxonomy" id="1918945"/>
    <lineage>
        <taxon>Bacteria</taxon>
        <taxon>Pseudomonadati</taxon>
        <taxon>Pseudomonadota</taxon>
        <taxon>Gammaproteobacteria</taxon>
        <taxon>Vibrionales</taxon>
        <taxon>Vibrionaceae</taxon>
        <taxon>Vibrio</taxon>
    </lineage>
</organism>
<gene>
    <name evidence="1" type="ORF">VSP9026_04205</name>
</gene>